<organism evidence="14 15">
    <name type="scientific">Holothuria leucospilota</name>
    <name type="common">Black long sea cucumber</name>
    <name type="synonym">Mertensiothuria leucospilota</name>
    <dbReference type="NCBI Taxonomy" id="206669"/>
    <lineage>
        <taxon>Eukaryota</taxon>
        <taxon>Metazoa</taxon>
        <taxon>Echinodermata</taxon>
        <taxon>Eleutherozoa</taxon>
        <taxon>Echinozoa</taxon>
        <taxon>Holothuroidea</taxon>
        <taxon>Aspidochirotacea</taxon>
        <taxon>Aspidochirotida</taxon>
        <taxon>Holothuriidae</taxon>
        <taxon>Holothuria</taxon>
    </lineage>
</organism>
<keyword evidence="4 11" id="KW-0328">Glycosyltransferase</keyword>
<comment type="subcellular location">
    <subcellularLocation>
        <location evidence="1">Membrane</location>
        <topology evidence="1">Single-pass type II membrane protein</topology>
    </subcellularLocation>
</comment>
<evidence type="ECO:0000256" key="3">
    <source>
        <dbReference type="ARBA" id="ARBA00005735"/>
    </source>
</evidence>
<evidence type="ECO:0000259" key="12">
    <source>
        <dbReference type="Pfam" id="PF02709"/>
    </source>
</evidence>
<keyword evidence="9 11" id="KW-0472">Membrane</keyword>
<evidence type="ECO:0000256" key="4">
    <source>
        <dbReference type="ARBA" id="ARBA00022676"/>
    </source>
</evidence>
<evidence type="ECO:0000256" key="10">
    <source>
        <dbReference type="ARBA" id="ARBA00023180"/>
    </source>
</evidence>
<protein>
    <recommendedName>
        <fullName evidence="11">Beta-1,4-galactosyltransferase</fullName>
        <ecNumber evidence="11">2.4.1.-</ecNumber>
    </recommendedName>
</protein>
<comment type="function">
    <text evidence="11">Catalyses the transfer of galactose onto proteins or lipids.</text>
</comment>
<keyword evidence="15" id="KW-1185">Reference proteome</keyword>
<dbReference type="AlphaFoldDB" id="A0A9Q1H2C8"/>
<feature type="domain" description="Galactosyltransferase C-terminal" evidence="12">
    <location>
        <begin position="228"/>
        <end position="302"/>
    </location>
</feature>
<evidence type="ECO:0000256" key="9">
    <source>
        <dbReference type="ARBA" id="ARBA00023136"/>
    </source>
</evidence>
<dbReference type="GO" id="GO:0008489">
    <property type="term" value="F:UDP-galactose:glucosylceramide beta-1,4-galactosyltransferase activity"/>
    <property type="evidence" value="ECO:0007669"/>
    <property type="project" value="TreeGrafter"/>
</dbReference>
<gene>
    <name evidence="14" type="ORF">HOLleu_26936</name>
</gene>
<dbReference type="InterPro" id="IPR027995">
    <property type="entry name" value="Galactosyl_T_N"/>
</dbReference>
<keyword evidence="8 11" id="KW-1133">Transmembrane helix</keyword>
<dbReference type="InterPro" id="IPR029044">
    <property type="entry name" value="Nucleotide-diphossugar_trans"/>
</dbReference>
<name>A0A9Q1H2C8_HOLLE</name>
<keyword evidence="6 11" id="KW-0812">Transmembrane</keyword>
<dbReference type="GO" id="GO:0016020">
    <property type="term" value="C:membrane"/>
    <property type="evidence" value="ECO:0007669"/>
    <property type="project" value="UniProtKB-SubCell"/>
</dbReference>
<dbReference type="EC" id="2.4.1.-" evidence="11"/>
<dbReference type="EMBL" id="JAIZAY010000013">
    <property type="protein sequence ID" value="KAJ8030493.1"/>
    <property type="molecule type" value="Genomic_DNA"/>
</dbReference>
<reference evidence="14" key="1">
    <citation type="submission" date="2021-10" db="EMBL/GenBank/DDBJ databases">
        <title>Tropical sea cucumber genome reveals ecological adaptation and Cuvierian tubules defense mechanism.</title>
        <authorList>
            <person name="Chen T."/>
        </authorList>
    </citation>
    <scope>NUCLEOTIDE SEQUENCE</scope>
    <source>
        <strain evidence="14">Nanhai2018</strain>
        <tissue evidence="14">Muscle</tissue>
    </source>
</reference>
<evidence type="ECO:0000313" key="14">
    <source>
        <dbReference type="EMBL" id="KAJ8030493.1"/>
    </source>
</evidence>
<accession>A0A9Q1H2C8</accession>
<sequence length="359" mass="42730">MTWNRLHYLLLGGLIILFFTVRMYFHEKSITKLPGRISMVKKNQRSLSVECYPTPRNMLDAREPNMTVISPQEVEHIVFVSNIHKVKSVVSHINNELNMNETTKLRETLNKFAIDFNGFVYLPGGHWKPKKYDDPSRVALIIPFRNREQMLGIFLRRMVPFLLRQRLQFAIFVVEQANNLKFNRGMLANVGFKESLRFEDWDCIILHDIDFLPRYNNNSYTCKNMPRHLMSGIEKRPKLYFQEFNGVTGFSRQQFVMMNGAPNRYWGWGGEDHDLRTRAEEIGFNIFRTEWPYGYYDHTPHQRRSYPEVEHKWKEFNQKAKQYISKDGLSNLNYPKPEIKFHSLYIHIKVNISKLPEDI</sequence>
<feature type="domain" description="Galactosyltransferase N-terminal" evidence="13">
    <location>
        <begin position="118"/>
        <end position="223"/>
    </location>
</feature>
<dbReference type="Gene3D" id="3.90.550.10">
    <property type="entry name" value="Spore Coat Polysaccharide Biosynthesis Protein SpsA, Chain A"/>
    <property type="match status" value="1"/>
</dbReference>
<dbReference type="GO" id="GO:0005975">
    <property type="term" value="P:carbohydrate metabolic process"/>
    <property type="evidence" value="ECO:0007669"/>
    <property type="project" value="InterPro"/>
</dbReference>
<proteinExistence type="inferred from homology"/>
<evidence type="ECO:0000256" key="8">
    <source>
        <dbReference type="ARBA" id="ARBA00022989"/>
    </source>
</evidence>
<evidence type="ECO:0000259" key="13">
    <source>
        <dbReference type="Pfam" id="PF13733"/>
    </source>
</evidence>
<comment type="similarity">
    <text evidence="3 11">Belongs to the glycosyltransferase 7 family.</text>
</comment>
<dbReference type="PANTHER" id="PTHR19300">
    <property type="entry name" value="BETA-1,4-GALACTOSYLTRANSFERASE"/>
    <property type="match status" value="1"/>
</dbReference>
<dbReference type="PANTHER" id="PTHR19300:SF38">
    <property type="entry name" value="BETA-1,4-GALACTOSYLTRANSFERASE"/>
    <property type="match status" value="1"/>
</dbReference>
<dbReference type="InterPro" id="IPR003859">
    <property type="entry name" value="Galactosyl_T"/>
</dbReference>
<dbReference type="OrthoDB" id="10016069at2759"/>
<dbReference type="Pfam" id="PF13733">
    <property type="entry name" value="Glyco_transf_7N"/>
    <property type="match status" value="1"/>
</dbReference>
<evidence type="ECO:0000256" key="11">
    <source>
        <dbReference type="RuleBase" id="RU368121"/>
    </source>
</evidence>
<comment type="caution">
    <text evidence="14">The sequence shown here is derived from an EMBL/GenBank/DDBJ whole genome shotgun (WGS) entry which is preliminary data.</text>
</comment>
<dbReference type="PRINTS" id="PR02050">
    <property type="entry name" value="B14GALTRFASE"/>
</dbReference>
<keyword evidence="5 11" id="KW-0808">Transferase</keyword>
<feature type="transmembrane region" description="Helical" evidence="11">
    <location>
        <begin position="6"/>
        <end position="25"/>
    </location>
</feature>
<keyword evidence="7 11" id="KW-0735">Signal-anchor</keyword>
<comment type="pathway">
    <text evidence="2 11">Protein modification; protein glycosylation.</text>
</comment>
<evidence type="ECO:0000256" key="1">
    <source>
        <dbReference type="ARBA" id="ARBA00004606"/>
    </source>
</evidence>
<evidence type="ECO:0000256" key="5">
    <source>
        <dbReference type="ARBA" id="ARBA00022679"/>
    </source>
</evidence>
<dbReference type="Pfam" id="PF02709">
    <property type="entry name" value="Glyco_transf_7C"/>
    <property type="match status" value="1"/>
</dbReference>
<evidence type="ECO:0000313" key="15">
    <source>
        <dbReference type="Proteomes" id="UP001152320"/>
    </source>
</evidence>
<evidence type="ECO:0000256" key="2">
    <source>
        <dbReference type="ARBA" id="ARBA00004922"/>
    </source>
</evidence>
<evidence type="ECO:0000256" key="7">
    <source>
        <dbReference type="ARBA" id="ARBA00022968"/>
    </source>
</evidence>
<dbReference type="Proteomes" id="UP001152320">
    <property type="component" value="Chromosome 13"/>
</dbReference>
<keyword evidence="10 11" id="KW-0325">Glycoprotein</keyword>
<dbReference type="SUPFAM" id="SSF53448">
    <property type="entry name" value="Nucleotide-diphospho-sugar transferases"/>
    <property type="match status" value="1"/>
</dbReference>
<evidence type="ECO:0000256" key="6">
    <source>
        <dbReference type="ARBA" id="ARBA00022692"/>
    </source>
</evidence>
<dbReference type="GO" id="GO:0005794">
    <property type="term" value="C:Golgi apparatus"/>
    <property type="evidence" value="ECO:0007669"/>
    <property type="project" value="TreeGrafter"/>
</dbReference>
<dbReference type="InterPro" id="IPR027791">
    <property type="entry name" value="Galactosyl_T_C"/>
</dbReference>